<dbReference type="eggNOG" id="COG1346">
    <property type="taxonomic scope" value="Bacteria"/>
</dbReference>
<evidence type="ECO:0000313" key="6">
    <source>
        <dbReference type="EMBL" id="AEP29108.1"/>
    </source>
</evidence>
<feature type="transmembrane region" description="Helical" evidence="5">
    <location>
        <begin position="56"/>
        <end position="73"/>
    </location>
</feature>
<comment type="subcellular location">
    <subcellularLocation>
        <location evidence="1">Membrane</location>
        <topology evidence="1">Multi-pass membrane protein</topology>
    </subcellularLocation>
</comment>
<feature type="transmembrane region" description="Helical" evidence="5">
    <location>
        <begin position="228"/>
        <end position="249"/>
    </location>
</feature>
<dbReference type="InterPro" id="IPR007300">
    <property type="entry name" value="CidB/LrgB"/>
</dbReference>
<dbReference type="Proteomes" id="UP000009282">
    <property type="component" value="Chromosome"/>
</dbReference>
<dbReference type="PANTHER" id="PTHR30249">
    <property type="entry name" value="PUTATIVE SEROTONIN TRANSPORTER"/>
    <property type="match status" value="1"/>
</dbReference>
<dbReference type="Pfam" id="PF04172">
    <property type="entry name" value="LrgB"/>
    <property type="match status" value="1"/>
</dbReference>
<evidence type="ECO:0000256" key="4">
    <source>
        <dbReference type="ARBA" id="ARBA00023136"/>
    </source>
</evidence>
<dbReference type="EMBL" id="CP003060">
    <property type="protein sequence ID" value="AEP29108.1"/>
    <property type="molecule type" value="Genomic_DNA"/>
</dbReference>
<dbReference type="RefSeq" id="WP_014107983.1">
    <property type="nucleotide sequence ID" value="NC_016041.1"/>
</dbReference>
<gene>
    <name evidence="6" type="ordered locus">GNIT_0971</name>
</gene>
<keyword evidence="7" id="KW-1185">Reference proteome</keyword>
<dbReference type="AlphaFoldDB" id="G4QG17"/>
<reference evidence="6 7" key="1">
    <citation type="journal article" date="2011" name="J. Bacteriol.">
        <title>Complete genome sequence of seawater bacterium Glaciecola nitratireducens FR1064T.</title>
        <authorList>
            <person name="Bian F."/>
            <person name="Qin Q.L."/>
            <person name="Xie B.B."/>
            <person name="Shu Y.L."/>
            <person name="Zhang X.Y."/>
            <person name="Yu Y."/>
            <person name="Chen B."/>
            <person name="Chen X.L."/>
            <person name="Zhou B.C."/>
            <person name="Zhang Y.Z."/>
        </authorList>
    </citation>
    <scope>NUCLEOTIDE SEQUENCE [LARGE SCALE GENOMIC DNA]</scope>
    <source>
        <strain evidence="7">JCM 12485 / KCTC 12276 / FR1064</strain>
    </source>
</reference>
<feature type="transmembrane region" description="Helical" evidence="5">
    <location>
        <begin position="27"/>
        <end position="44"/>
    </location>
</feature>
<evidence type="ECO:0000313" key="7">
    <source>
        <dbReference type="Proteomes" id="UP000009282"/>
    </source>
</evidence>
<evidence type="ECO:0000256" key="1">
    <source>
        <dbReference type="ARBA" id="ARBA00004141"/>
    </source>
</evidence>
<evidence type="ECO:0000256" key="5">
    <source>
        <dbReference type="SAM" id="Phobius"/>
    </source>
</evidence>
<evidence type="ECO:0000256" key="2">
    <source>
        <dbReference type="ARBA" id="ARBA00022692"/>
    </source>
</evidence>
<keyword evidence="4 5" id="KW-0472">Membrane</keyword>
<protein>
    <submittedName>
        <fullName evidence="6">LrgB-like protein</fullName>
    </submittedName>
</protein>
<evidence type="ECO:0000256" key="3">
    <source>
        <dbReference type="ARBA" id="ARBA00022989"/>
    </source>
</evidence>
<sequence>MIINTDPIIFALQRIAAQFSPLWTQDFVFMFACIFVTLGIYLFSRKIHFWLNQTPLLHPLTVSTLIIGLGLYSTQIDVVEFKHGITLFELLLGPATVALAVPLYNQLPVLRQLGLKVLAPIIIGGSIAPSLAWLSVYFLDTPLQLQMTMLVKSITTPLAMGTADLIGGTPELAAVIVILTGIVGATFGPWLIMLTKTDSEYAQGLALGSVAHVVGTSKALSISETCGAFATLGLCLNGIFTAVLLPILFA</sequence>
<dbReference type="HOGENOM" id="CLU_082099_0_1_6"/>
<keyword evidence="3 5" id="KW-1133">Transmembrane helix</keyword>
<organism evidence="6 7">
    <name type="scientific">Glaciecola nitratireducens (strain JCM 12485 / KCTC 12276 / FR1064)</name>
    <dbReference type="NCBI Taxonomy" id="1085623"/>
    <lineage>
        <taxon>Bacteria</taxon>
        <taxon>Pseudomonadati</taxon>
        <taxon>Pseudomonadota</taxon>
        <taxon>Gammaproteobacteria</taxon>
        <taxon>Alteromonadales</taxon>
        <taxon>Alteromonadaceae</taxon>
        <taxon>Brumicola</taxon>
    </lineage>
</organism>
<feature type="transmembrane region" description="Helical" evidence="5">
    <location>
        <begin position="117"/>
        <end position="139"/>
    </location>
</feature>
<dbReference type="STRING" id="1085623.GNIT_0971"/>
<keyword evidence="2 5" id="KW-0812">Transmembrane</keyword>
<dbReference type="GO" id="GO:0016020">
    <property type="term" value="C:membrane"/>
    <property type="evidence" value="ECO:0007669"/>
    <property type="project" value="UniProtKB-SubCell"/>
</dbReference>
<dbReference type="PANTHER" id="PTHR30249:SF0">
    <property type="entry name" value="PLASTIDAL GLYCOLATE_GLYCERATE TRANSLOCATOR 1, CHLOROPLASTIC"/>
    <property type="match status" value="1"/>
</dbReference>
<proteinExistence type="predicted"/>
<feature type="transmembrane region" description="Helical" evidence="5">
    <location>
        <begin position="172"/>
        <end position="192"/>
    </location>
</feature>
<feature type="transmembrane region" description="Helical" evidence="5">
    <location>
        <begin position="85"/>
        <end position="105"/>
    </location>
</feature>
<name>G4QG17_GLANF</name>
<accession>G4QG17</accession>
<dbReference type="KEGG" id="gni:GNIT_0971"/>